<reference evidence="2" key="4">
    <citation type="submission" date="2016-09" db="EMBL/GenBank/DDBJ databases">
        <authorList>
            <person name="Pfeiffer F."/>
        </authorList>
    </citation>
    <scope>NUCLEOTIDE SEQUENCE</scope>
    <source>
        <strain evidence="2">ATCC 43099</strain>
    </source>
</reference>
<feature type="domain" description="DUF7260" evidence="1">
    <location>
        <begin position="9"/>
        <end position="242"/>
    </location>
</feature>
<evidence type="ECO:0000313" key="3">
    <source>
        <dbReference type="EMBL" id="ELY30554.1"/>
    </source>
</evidence>
<gene>
    <name evidence="2" type="ordered locus">Nmag_2377</name>
    <name evidence="3" type="ORF">C500_08532</name>
</gene>
<keyword evidence="4" id="KW-1185">Reference proteome</keyword>
<dbReference type="EMBL" id="CP001932">
    <property type="protein sequence ID" value="ADD05938.1"/>
    <property type="molecule type" value="Genomic_DNA"/>
</dbReference>
<dbReference type="GeneID" id="8825229"/>
<evidence type="ECO:0000259" key="1">
    <source>
        <dbReference type="Pfam" id="PF23921"/>
    </source>
</evidence>
<reference evidence="3 5" key="3">
    <citation type="journal article" date="2014" name="PLoS Genet.">
        <title>Phylogenetically driven sequencing of extremely halophilic archaea reveals strategies for static and dynamic osmo-response.</title>
        <authorList>
            <person name="Becker E.A."/>
            <person name="Seitzer P.M."/>
            <person name="Tritt A."/>
            <person name="Larsen D."/>
            <person name="Krusor M."/>
            <person name="Yao A.I."/>
            <person name="Wu D."/>
            <person name="Madern D."/>
            <person name="Eisen J.A."/>
            <person name="Darling A.E."/>
            <person name="Facciotti M.T."/>
        </authorList>
    </citation>
    <scope>NUCLEOTIDE SEQUENCE [LARGE SCALE GENOMIC DNA]</scope>
    <source>
        <strain evidence="5">ATCC 43099 / DSM 3394 / CCM 3739 / CIP 104546 / IAM 13178 / JCM 8861 / NBRC 102185 / NCIMB 2190 / MS3</strain>
        <strain evidence="3">MS-3</strain>
    </source>
</reference>
<evidence type="ECO:0000313" key="4">
    <source>
        <dbReference type="Proteomes" id="UP000001879"/>
    </source>
</evidence>
<protein>
    <recommendedName>
        <fullName evidence="1">DUF7260 domain-containing protein</fullName>
    </recommendedName>
</protein>
<dbReference type="PATRIC" id="fig|547559.17.peg.1674"/>
<accession>D3SXI9</accession>
<dbReference type="PaxDb" id="547559-Nmag_2377"/>
<dbReference type="Proteomes" id="UP000001879">
    <property type="component" value="Chromosome"/>
</dbReference>
<dbReference type="AlphaFoldDB" id="D3SXI9"/>
<dbReference type="EMBL" id="AOHS01000030">
    <property type="protein sequence ID" value="ELY30554.1"/>
    <property type="molecule type" value="Genomic_DNA"/>
</dbReference>
<sequence length="254" mass="28540">MTEPAPLRTIDAARRVIDREHEVLIAEKRAFDRFNNRLQALDANGSAAGSNGSTMHVSGTATKGLSRVRTLYEETIMNVPHYEDSYDESLSEHVAGEFSAELAAALESHSVLTPQLKQPLLEMSGQSVTLRHQLIEAIEREREAVDSAGRELRAIQDDLDSILTQPLDSLEFNALRLSRGRLLELQRACDESSAKRQDRIRRRRELTIGDIGMFEAYLYADCEHTYPVLAACATMGTRVRQGRHRLERLLAVVQ</sequence>
<dbReference type="OrthoDB" id="206489at2157"/>
<reference evidence="2 4" key="2">
    <citation type="journal article" date="2012" name="BMC Genomics">
        <title>A comparative genomics perspective on the genetic content of the alkaliphilic haloarchaeon Natrialba magadii ATCC 43099T.</title>
        <authorList>
            <person name="Siddaramappa S."/>
            <person name="Challacombe J.F."/>
            <person name="Decastro R.E."/>
            <person name="Pfeiffer F."/>
            <person name="Sastre D.E."/>
            <person name="Gimenez M.I."/>
            <person name="Paggi R.A."/>
            <person name="Detter J.C."/>
            <person name="Davenport K.W."/>
            <person name="Goodwin L.A."/>
            <person name="Kyrpides N."/>
            <person name="Tapia R."/>
            <person name="Pitluck S."/>
            <person name="Lucas S."/>
            <person name="Woyke T."/>
            <person name="Maupin-Furlow J.A."/>
        </authorList>
    </citation>
    <scope>NUCLEOTIDE SEQUENCE [LARGE SCALE GENOMIC DNA]</scope>
    <source>
        <strain evidence="2">ATCC 43099</strain>
        <strain evidence="4">ATCC 43099 / DSM 3394 / CCM 3739 / CIP 104546 / IAM 13178 / JCM 8861 / NBRC 102185 / NCIMB 2190 / MS3</strain>
    </source>
</reference>
<evidence type="ECO:0000313" key="2">
    <source>
        <dbReference type="EMBL" id="ADD05938.1"/>
    </source>
</evidence>
<organism evidence="2 4">
    <name type="scientific">Natrialba magadii (strain ATCC 43099 / DSM 3394 / CCM 3739 / CIP 104546 / IAM 13178 / JCM 8861 / NBRC 102185 / NCIMB 2190 / MS3)</name>
    <name type="common">Natronobacterium magadii</name>
    <dbReference type="NCBI Taxonomy" id="547559"/>
    <lineage>
        <taxon>Archaea</taxon>
        <taxon>Methanobacteriati</taxon>
        <taxon>Methanobacteriota</taxon>
        <taxon>Stenosarchaea group</taxon>
        <taxon>Halobacteria</taxon>
        <taxon>Halobacteriales</taxon>
        <taxon>Natrialbaceae</taxon>
        <taxon>Natrialba</taxon>
    </lineage>
</organism>
<name>D3SXI9_NATMM</name>
<evidence type="ECO:0000313" key="5">
    <source>
        <dbReference type="Proteomes" id="UP000011543"/>
    </source>
</evidence>
<proteinExistence type="predicted"/>
<dbReference type="RefSeq" id="WP_004215492.1">
    <property type="nucleotide sequence ID" value="NC_013922.1"/>
</dbReference>
<dbReference type="eggNOG" id="arCOG06167">
    <property type="taxonomic scope" value="Archaea"/>
</dbReference>
<reference evidence="4" key="1">
    <citation type="submission" date="2010-02" db="EMBL/GenBank/DDBJ databases">
        <title>Complete sequence of chromosome of Natrialba magadii ATCC 43099.</title>
        <authorList>
            <consortium name="US DOE Joint Genome Institute"/>
            <person name="Lucas S."/>
            <person name="Copeland A."/>
            <person name="Lapidus A."/>
            <person name="Cheng J.-F."/>
            <person name="Bruce D."/>
            <person name="Goodwin L."/>
            <person name="Pitluck S."/>
            <person name="Davenport K."/>
            <person name="Saunders E."/>
            <person name="Detter J.C."/>
            <person name="Han C."/>
            <person name="Tapia R."/>
            <person name="Land M."/>
            <person name="Hauser L."/>
            <person name="Kyrpides N."/>
            <person name="Mikhailova N."/>
            <person name="De Castro R.E."/>
            <person name="Maupin-Furlow J.A."/>
            <person name="Woyke T."/>
        </authorList>
    </citation>
    <scope>NUCLEOTIDE SEQUENCE [LARGE SCALE GENOMIC DNA]</scope>
    <source>
        <strain evidence="4">ATCC 43099 / DSM 3394 / CCM 3739 / CIP 104546 / IAM 13178 / JCM 8861 / NBRC 102185 / NCIMB 2190 / MS3</strain>
    </source>
</reference>
<dbReference type="HOGENOM" id="CLU_076271_0_0_2"/>
<dbReference type="InterPro" id="IPR055684">
    <property type="entry name" value="DUF7260"/>
</dbReference>
<dbReference type="Proteomes" id="UP000011543">
    <property type="component" value="Unassembled WGS sequence"/>
</dbReference>
<dbReference type="KEGG" id="nmg:Nmag_2377"/>
<dbReference type="Pfam" id="PF23921">
    <property type="entry name" value="DUF7260"/>
    <property type="match status" value="1"/>
</dbReference>